<comment type="caution">
    <text evidence="7">The sequence shown here is derived from an EMBL/GenBank/DDBJ whole genome shotgun (WGS) entry which is preliminary data.</text>
</comment>
<organism evidence="7 8">
    <name type="scientific">Planoprotostelium fungivorum</name>
    <dbReference type="NCBI Taxonomy" id="1890364"/>
    <lineage>
        <taxon>Eukaryota</taxon>
        <taxon>Amoebozoa</taxon>
        <taxon>Evosea</taxon>
        <taxon>Variosea</taxon>
        <taxon>Cavosteliida</taxon>
        <taxon>Cavosteliaceae</taxon>
        <taxon>Planoprotostelium</taxon>
    </lineage>
</organism>
<evidence type="ECO:0000259" key="6">
    <source>
        <dbReference type="PROSITE" id="PS51484"/>
    </source>
</evidence>
<dbReference type="InterPro" id="IPR016024">
    <property type="entry name" value="ARM-type_fold"/>
</dbReference>
<sequence>MAAGVVRVPPMHAPSFRMAPSQSSWRHQSGRRGKKPQAHRVTYRRGNEYPGLCLDHFFVSDKLLPALEESPFKQGTTPICSCITATNLCNIMSYLETSTPPPPAGIFSWLTYTISDRSQKLYHWIVYGPLPVREEWTWKGWLTEEELNREDAEEEEEELQPHSWAPLESQCGPLIDKWLPSKYKSASIQELVPYFIKIVEALDRKSETQNALNFCAYAFMTPARPALLQTNFFIRTLTLWRASKDAPTIRNAFYSVLLVCNSAHDLKGAKLNPLFEGNVLSVLIDCMMTVMKSDIKFQFEAVCLLTICWQKRSFERFSVGDKEKISQRCQKLYETVCLLLEVVNNPTQNDMNVLVESSQLLTQHLSEISPQNRDWTTQMSDKGMGKIVKSTITQDNPLVVISSLTLLERLVDKNSWNVQLLQKVHGHIMLTKVVRNYLGLDHVFRGKIYEKAFGLLTKMAKEKKEILSFIVTAGCHGDIMTAVMTSHDDVTVLAGCNFLHQLIQSEDVVRDHMRETQGLMTHLCDMYVDRLQRAGEVEEVERVALQPSVDALKILLKDFSTDRDGSLDLTSTPRYIEPINSQKVFPRQFSMSDRSSLHEAEREAIYKKLKIGFASLANHSFWPRNMSSRLWLFVFLAFCCGVRAQCPDTSQYIRWSTVASWNTANATVSIAAGQKVLLDASPSVVLGVIQVRGVLFVSNKQMDLQTQGIVVYSSGSLIVGTPTCPITAKVTITLFGRKADAGSDTLGVDPTAGAIYGNVAFGSKGIVVAQNGSLQMNGYVNPLGPLWCRLSKTAMQGDTTLTLDTPVYWSTGDSIVISSTDFSEVLSSKLPNTSPMNGVPSPEQSETAIISSISADRKTLTLKTPLSWMHWGINYERAEVGLLTRNIVVRGDDGSESELYGGHVLLRHGQILQITGVEFTRMGQQGILGRYPVHFHLAMDVYDITAALINSSMHDNYQRCISIHGTSGVLVKQNVAYKTYGHCYFLEDGSEMNNTFDGNLGIYAKLMYPPLIPSDVEPSMFWITHIQNIFINNAASSTHVGYWFIPPASPLGTSGKIWPNMLPGRASFIQPFDNNVAHSCYKDGLQVEDGQDSAGNLVQGKSNWGPGPSNADNLFSRFVAYKCRRSAFWALFIPYSAYLDMVLLDSGNQLMIGTDMNALINVTFVGESDNYGLAVGNRSRSIPSPDGKAYYVGGYRNYDNGGGAILINCTFINFTSSADKMMGGFVNSNTGQFGTYPDGVCFNCKFINANPMVAGTDVSLNLYKTVKNGLCYAEGSGVIIPGGGWMAGNQTFYGTIPGAIPRPEVNGYLIPSFHGRMIAMHMPPNVYAQVSPNPRISTDTQIYQEPAGPSTVVLYRPLGSAPDGPYLFTVGKAPTPSLGYWSPLFTDSTGRRTAALPYLDLAIKDAKRGDWNVVAIPVPRGVQYNVSHLGVLFRQASRWEDLSPSTYWYNNTNQHLYVLVNEDFWNFWLFPYRNQSSGGYDHWQVTMDFYQIRADCSLDQCSLPGAYVVPPMPSTIPYVLRYDKYRLKFKTPNGQAAAESQVFLQLYPSSVLEGPAAGFQIWHNIPGGSVDLYASWEDRSTGIVLADNVIGQTAFTSMIRISRAFWQAAVDGNLQMSIRSVVDGRQLLVGVFQLEDPTAAFVPSSSPSACAKPAYEIMNVYNGSFASTNYTAPTNIQVNGTSTCGGKPLILSHNTYLYLRNDRQAITVPSRFTSLEFYVRATRSYNNYNFFNLSVEATNPSGKNSTNIVPSKSTDFIINSRGWSFVRVNLADMGGNTISTLRLSFYPYYADVPLLVDQLRFSTAAPISSISMERQTLALPSTTGSTSTIEADRISANGGETIGFCVTVFVVSLLALLF</sequence>
<dbReference type="SUPFAM" id="SSF51126">
    <property type="entry name" value="Pectin lyase-like"/>
    <property type="match status" value="1"/>
</dbReference>
<dbReference type="Pfam" id="PF10162">
    <property type="entry name" value="G8"/>
    <property type="match status" value="1"/>
</dbReference>
<keyword evidence="8" id="KW-1185">Reference proteome</keyword>
<evidence type="ECO:0000256" key="2">
    <source>
        <dbReference type="ARBA" id="ARBA00022475"/>
    </source>
</evidence>
<dbReference type="OrthoDB" id="14714at2759"/>
<evidence type="ECO:0000256" key="4">
    <source>
        <dbReference type="ARBA" id="ARBA00023180"/>
    </source>
</evidence>
<dbReference type="PROSITE" id="PS51484">
    <property type="entry name" value="G8"/>
    <property type="match status" value="1"/>
</dbReference>
<dbReference type="PANTHER" id="PTHR46769">
    <property type="entry name" value="POLYCYSTIC KIDNEY AND HEPATIC DISEASE 1 (AUTOSOMAL RECESSIVE)-LIKE 1"/>
    <property type="match status" value="1"/>
</dbReference>
<evidence type="ECO:0000313" key="7">
    <source>
        <dbReference type="EMBL" id="PRP88857.1"/>
    </source>
</evidence>
<evidence type="ECO:0000256" key="3">
    <source>
        <dbReference type="ARBA" id="ARBA00022729"/>
    </source>
</evidence>
<keyword evidence="2" id="KW-0472">Membrane</keyword>
<dbReference type="InterPro" id="IPR055401">
    <property type="entry name" value="CEMIP_beta-hel_dom"/>
</dbReference>
<keyword evidence="4" id="KW-0325">Glycoprotein</keyword>
<dbReference type="GO" id="GO:0005886">
    <property type="term" value="C:plasma membrane"/>
    <property type="evidence" value="ECO:0007669"/>
    <property type="project" value="UniProtKB-SubCell"/>
</dbReference>
<evidence type="ECO:0000256" key="5">
    <source>
        <dbReference type="SAM" id="MobiDB-lite"/>
    </source>
</evidence>
<dbReference type="Gene3D" id="2.160.20.10">
    <property type="entry name" value="Single-stranded right-handed beta-helix, Pectin lyase-like"/>
    <property type="match status" value="1"/>
</dbReference>
<dbReference type="SMART" id="SM01225">
    <property type="entry name" value="G8"/>
    <property type="match status" value="1"/>
</dbReference>
<keyword evidence="3" id="KW-0732">Signal</keyword>
<dbReference type="Pfam" id="PF24606">
    <property type="entry name" value="CEMIP_beta-hel"/>
    <property type="match status" value="1"/>
</dbReference>
<dbReference type="InterPro" id="IPR019316">
    <property type="entry name" value="G8_domain"/>
</dbReference>
<proteinExistence type="predicted"/>
<reference evidence="7 8" key="1">
    <citation type="journal article" date="2018" name="Genome Biol. Evol.">
        <title>Multiple Roots of Fruiting Body Formation in Amoebozoa.</title>
        <authorList>
            <person name="Hillmann F."/>
            <person name="Forbes G."/>
            <person name="Novohradska S."/>
            <person name="Ferling I."/>
            <person name="Riege K."/>
            <person name="Groth M."/>
            <person name="Westermann M."/>
            <person name="Marz M."/>
            <person name="Spaller T."/>
            <person name="Winckler T."/>
            <person name="Schaap P."/>
            <person name="Glockner G."/>
        </authorList>
    </citation>
    <scope>NUCLEOTIDE SEQUENCE [LARGE SCALE GENOMIC DNA]</scope>
    <source>
        <strain evidence="7 8">Jena</strain>
    </source>
</reference>
<dbReference type="Gene3D" id="1.25.10.10">
    <property type="entry name" value="Leucine-rich Repeat Variant"/>
    <property type="match status" value="1"/>
</dbReference>
<dbReference type="InterPro" id="IPR011989">
    <property type="entry name" value="ARM-like"/>
</dbReference>
<feature type="compositionally biased region" description="Basic residues" evidence="5">
    <location>
        <begin position="28"/>
        <end position="39"/>
    </location>
</feature>
<feature type="domain" description="G8" evidence="6">
    <location>
        <begin position="659"/>
        <end position="792"/>
    </location>
</feature>
<dbReference type="InterPro" id="IPR012334">
    <property type="entry name" value="Pectin_lyas_fold"/>
</dbReference>
<dbReference type="InterPro" id="IPR011050">
    <property type="entry name" value="Pectin_lyase_fold/virulence"/>
</dbReference>
<comment type="subcellular location">
    <subcellularLocation>
        <location evidence="1">Cell membrane</location>
    </subcellularLocation>
</comment>
<gene>
    <name evidence="7" type="ORF">PROFUN_00325</name>
</gene>
<dbReference type="PANTHER" id="PTHR46769:SF2">
    <property type="entry name" value="FIBROCYSTIN-L ISOFORM 2 PRECURSOR-RELATED"/>
    <property type="match status" value="1"/>
</dbReference>
<protein>
    <recommendedName>
        <fullName evidence="6">G8 domain-containing protein</fullName>
    </recommendedName>
</protein>
<evidence type="ECO:0000313" key="8">
    <source>
        <dbReference type="Proteomes" id="UP000241769"/>
    </source>
</evidence>
<name>A0A2P6NY21_9EUKA</name>
<accession>A0A2P6NY21</accession>
<dbReference type="InParanoid" id="A0A2P6NY21"/>
<dbReference type="EMBL" id="MDYQ01000007">
    <property type="protein sequence ID" value="PRP88857.1"/>
    <property type="molecule type" value="Genomic_DNA"/>
</dbReference>
<keyword evidence="2" id="KW-1003">Cell membrane</keyword>
<dbReference type="Proteomes" id="UP000241769">
    <property type="component" value="Unassembled WGS sequence"/>
</dbReference>
<evidence type="ECO:0000256" key="1">
    <source>
        <dbReference type="ARBA" id="ARBA00004236"/>
    </source>
</evidence>
<feature type="region of interest" description="Disordered" evidence="5">
    <location>
        <begin position="1"/>
        <end position="39"/>
    </location>
</feature>
<dbReference type="SUPFAM" id="SSF48371">
    <property type="entry name" value="ARM repeat"/>
    <property type="match status" value="1"/>
</dbReference>
<dbReference type="InterPro" id="IPR052387">
    <property type="entry name" value="Fibrocystin"/>
</dbReference>
<dbReference type="STRING" id="1890364.A0A2P6NY21"/>